<evidence type="ECO:0000256" key="11">
    <source>
        <dbReference type="PROSITE-ProRule" id="PRU00455"/>
    </source>
</evidence>
<dbReference type="SUPFAM" id="SSF49599">
    <property type="entry name" value="TRAF domain-like"/>
    <property type="match status" value="1"/>
</dbReference>
<comment type="catalytic activity">
    <reaction evidence="1">
        <text>S-ubiquitinyl-[E2 ubiquitin-conjugating enzyme]-L-cysteine + [acceptor protein]-L-lysine = [E2 ubiquitin-conjugating enzyme]-L-cysteine + N(6)-ubiquitinyl-[acceptor protein]-L-lysine.</text>
        <dbReference type="EC" id="2.3.2.27"/>
    </reaction>
</comment>
<dbReference type="EMBL" id="OZ075128">
    <property type="protein sequence ID" value="CAL4957839.1"/>
    <property type="molecule type" value="Genomic_DNA"/>
</dbReference>
<dbReference type="InterPro" id="IPR013010">
    <property type="entry name" value="Znf_SIAH"/>
</dbReference>
<organism evidence="14 15">
    <name type="scientific">Urochloa decumbens</name>
    <dbReference type="NCBI Taxonomy" id="240449"/>
    <lineage>
        <taxon>Eukaryota</taxon>
        <taxon>Viridiplantae</taxon>
        <taxon>Streptophyta</taxon>
        <taxon>Embryophyta</taxon>
        <taxon>Tracheophyta</taxon>
        <taxon>Spermatophyta</taxon>
        <taxon>Magnoliopsida</taxon>
        <taxon>Liliopsida</taxon>
        <taxon>Poales</taxon>
        <taxon>Poaceae</taxon>
        <taxon>PACMAD clade</taxon>
        <taxon>Panicoideae</taxon>
        <taxon>Panicodae</taxon>
        <taxon>Paniceae</taxon>
        <taxon>Melinidinae</taxon>
        <taxon>Urochloa</taxon>
    </lineage>
</organism>
<evidence type="ECO:0000256" key="3">
    <source>
        <dbReference type="ARBA" id="ARBA00009119"/>
    </source>
</evidence>
<reference evidence="14" key="1">
    <citation type="submission" date="2024-10" db="EMBL/GenBank/DDBJ databases">
        <authorList>
            <person name="Ryan C."/>
        </authorList>
    </citation>
    <scope>NUCLEOTIDE SEQUENCE [LARGE SCALE GENOMIC DNA]</scope>
</reference>
<evidence type="ECO:0000256" key="9">
    <source>
        <dbReference type="ARBA" id="ARBA00022833"/>
    </source>
</evidence>
<feature type="domain" description="SIAH-type" evidence="13">
    <location>
        <begin position="119"/>
        <end position="178"/>
    </location>
</feature>
<protein>
    <recommendedName>
        <fullName evidence="4">RING-type E3 ubiquitin transferase</fullName>
        <ecNumber evidence="4">2.3.2.27</ecNumber>
    </recommendedName>
</protein>
<evidence type="ECO:0000256" key="10">
    <source>
        <dbReference type="ARBA" id="ARBA00024004"/>
    </source>
</evidence>
<feature type="region of interest" description="Disordered" evidence="12">
    <location>
        <begin position="1"/>
        <end position="41"/>
    </location>
</feature>
<comment type="function">
    <text evidence="10">E3 ubiquitin-protein ligase that mediates ubiquitination and subsequent proteasomal degradation of target proteins. E3 ubiquitin ligases accept ubiquitin from an E2 ubiquitin-conjugating enzyme in the form of a thioester and then directly transfers the ubiquitin to targeted substrates. It probably triggers the ubiquitin-mediated degradation of different substrates.</text>
</comment>
<dbReference type="InterPro" id="IPR044286">
    <property type="entry name" value="SINL_plant"/>
</dbReference>
<evidence type="ECO:0000259" key="13">
    <source>
        <dbReference type="PROSITE" id="PS51081"/>
    </source>
</evidence>
<keyword evidence="6" id="KW-0479">Metal-binding</keyword>
<dbReference type="GO" id="GO:0008270">
    <property type="term" value="F:zinc ion binding"/>
    <property type="evidence" value="ECO:0007669"/>
    <property type="project" value="UniProtKB-KW"/>
</dbReference>
<comment type="similarity">
    <text evidence="3">Belongs to the SINA (Seven in absentia) family.</text>
</comment>
<dbReference type="Gene3D" id="3.30.40.10">
    <property type="entry name" value="Zinc/RING finger domain, C3HC4 (zinc finger)"/>
    <property type="match status" value="1"/>
</dbReference>
<keyword evidence="5" id="KW-0808">Transferase</keyword>
<evidence type="ECO:0000256" key="12">
    <source>
        <dbReference type="SAM" id="MobiDB-lite"/>
    </source>
</evidence>
<evidence type="ECO:0000256" key="4">
    <source>
        <dbReference type="ARBA" id="ARBA00012483"/>
    </source>
</evidence>
<evidence type="ECO:0000256" key="7">
    <source>
        <dbReference type="ARBA" id="ARBA00022771"/>
    </source>
</evidence>
<evidence type="ECO:0000313" key="15">
    <source>
        <dbReference type="Proteomes" id="UP001497457"/>
    </source>
</evidence>
<evidence type="ECO:0000256" key="6">
    <source>
        <dbReference type="ARBA" id="ARBA00022723"/>
    </source>
</evidence>
<evidence type="ECO:0000256" key="1">
    <source>
        <dbReference type="ARBA" id="ARBA00000900"/>
    </source>
</evidence>
<accession>A0ABC8ZGG2</accession>
<keyword evidence="7 11" id="KW-0863">Zinc-finger</keyword>
<dbReference type="PANTHER" id="PTHR46632:SF18">
    <property type="entry name" value="OS01G0122200 PROTEIN"/>
    <property type="match status" value="1"/>
</dbReference>
<dbReference type="InterPro" id="IPR049548">
    <property type="entry name" value="Sina-like_RING"/>
</dbReference>
<dbReference type="GO" id="GO:0061630">
    <property type="term" value="F:ubiquitin protein ligase activity"/>
    <property type="evidence" value="ECO:0007669"/>
    <property type="project" value="UniProtKB-EC"/>
</dbReference>
<name>A0ABC8ZGG2_9POAL</name>
<evidence type="ECO:0000256" key="8">
    <source>
        <dbReference type="ARBA" id="ARBA00022786"/>
    </source>
</evidence>
<evidence type="ECO:0000256" key="5">
    <source>
        <dbReference type="ARBA" id="ARBA00022679"/>
    </source>
</evidence>
<comment type="pathway">
    <text evidence="2">Protein modification; protein ubiquitination.</text>
</comment>
<evidence type="ECO:0000256" key="2">
    <source>
        <dbReference type="ARBA" id="ARBA00004906"/>
    </source>
</evidence>
<keyword evidence="8" id="KW-0833">Ubl conjugation pathway</keyword>
<gene>
    <name evidence="14" type="ORF">URODEC1_LOCUS42772</name>
</gene>
<evidence type="ECO:0000313" key="14">
    <source>
        <dbReference type="EMBL" id="CAL4957839.1"/>
    </source>
</evidence>
<dbReference type="EC" id="2.3.2.27" evidence="4"/>
<proteinExistence type="inferred from homology"/>
<sequence>MGKTQQQSSRKARVESLMAPAKPEVQLEEEDEATAEDAHAPVAVEGPAAGVEITVRMSKARLHCPVCTLPLKPPIFQCLFGHLACGSCRNQLPDTGRCFVCGHVGAYGRSAVLEDMVRTTRILCPYDAYGCGSYVTYYAAAEHQRACPHAPCLCSETGCGGFAGTPAALRDHLRDAHSWPVDAVRYGAALQLRVPESDPAQHRRILVAGGEEGDGAVFFLAVGALGDAPLRVVSLVCARPAGAAAAGPRYACRLRATGPADNGCAGGEAESVVAEMAVPSSAAPGEASVEEVASLVVLRRMLHGPSQEMRISVRIDRFV</sequence>
<dbReference type="CDD" id="cd16571">
    <property type="entry name" value="RING-HC_SIAHs"/>
    <property type="match status" value="1"/>
</dbReference>
<dbReference type="PANTHER" id="PTHR46632">
    <property type="entry name" value="E3 UBIQUITIN-PROTEIN LIGASE SINA-LIKE 4"/>
    <property type="match status" value="1"/>
</dbReference>
<feature type="compositionally biased region" description="Acidic residues" evidence="12">
    <location>
        <begin position="26"/>
        <end position="35"/>
    </location>
</feature>
<dbReference type="Pfam" id="PF21362">
    <property type="entry name" value="Sina_RING"/>
    <property type="match status" value="1"/>
</dbReference>
<dbReference type="PROSITE" id="PS51081">
    <property type="entry name" value="ZF_SIAH"/>
    <property type="match status" value="1"/>
</dbReference>
<keyword evidence="15" id="KW-1185">Reference proteome</keyword>
<dbReference type="Proteomes" id="UP001497457">
    <property type="component" value="Chromosome 18b"/>
</dbReference>
<keyword evidence="9" id="KW-0862">Zinc</keyword>
<dbReference type="InterPro" id="IPR013083">
    <property type="entry name" value="Znf_RING/FYVE/PHD"/>
</dbReference>
<dbReference type="AlphaFoldDB" id="A0ABC8ZGG2"/>